<keyword evidence="2" id="KW-1185">Reference proteome</keyword>
<dbReference type="GeneID" id="111242963"/>
<dbReference type="RefSeq" id="XP_022643670.1">
    <property type="nucleotide sequence ID" value="XM_022787935.1"/>
</dbReference>
<dbReference type="OrthoDB" id="44820at2759"/>
<dbReference type="EnsemblMetazoa" id="XM_022787935">
    <property type="protein sequence ID" value="XP_022643670"/>
    <property type="gene ID" value="LOC111242963"/>
</dbReference>
<name>A0A7M7IXR5_VARDE</name>
<dbReference type="PANTHER" id="PTHR31094">
    <property type="entry name" value="RIKEN CDNA 2310061I04 GENE"/>
    <property type="match status" value="1"/>
</dbReference>
<dbReference type="Pfam" id="PF10184">
    <property type="entry name" value="DUF2358"/>
    <property type="match status" value="1"/>
</dbReference>
<protein>
    <submittedName>
        <fullName evidence="1">Uncharacterized protein</fullName>
    </submittedName>
</protein>
<reference evidence="1" key="1">
    <citation type="submission" date="2021-01" db="UniProtKB">
        <authorList>
            <consortium name="EnsemblMetazoa"/>
        </authorList>
    </citation>
    <scope>IDENTIFICATION</scope>
</reference>
<organism evidence="1 2">
    <name type="scientific">Varroa destructor</name>
    <name type="common">Honeybee mite</name>
    <dbReference type="NCBI Taxonomy" id="109461"/>
    <lineage>
        <taxon>Eukaryota</taxon>
        <taxon>Metazoa</taxon>
        <taxon>Ecdysozoa</taxon>
        <taxon>Arthropoda</taxon>
        <taxon>Chelicerata</taxon>
        <taxon>Arachnida</taxon>
        <taxon>Acari</taxon>
        <taxon>Parasitiformes</taxon>
        <taxon>Mesostigmata</taxon>
        <taxon>Gamasina</taxon>
        <taxon>Dermanyssoidea</taxon>
        <taxon>Varroidae</taxon>
        <taxon>Varroa</taxon>
    </lineage>
</organism>
<sequence>MFLRFLSTHTTTAGTLLKAGFRKNIPSLFWGSVRLCHGSSVGKQAKGTNVKSGHSDRASEEQLLRMEEALKETIPKFFVSAHDFSLYTYGVVFEDNIRNVRTTGLPAYMRQLSMVRLLAHVRYAHVKMNILKVYSDPVEAAVKVRWRVDALSGLRIVILLWKFNILKYRDFLNKKSDFTDGFSIFYVNSDGKIWKHVVDKMVPDEDRAVVDTEKDALAAKLSAALIVGWGGVQAVSDML</sequence>
<dbReference type="PANTHER" id="PTHR31094:SF2">
    <property type="entry name" value="RIKEN CDNA 2310061I04 GENE"/>
    <property type="match status" value="1"/>
</dbReference>
<dbReference type="AlphaFoldDB" id="A0A7M7IXR5"/>
<dbReference type="OMA" id="KDQEAWY"/>
<proteinExistence type="predicted"/>
<dbReference type="KEGG" id="vde:111242963"/>
<dbReference type="FunCoup" id="A0A7M7IXR5">
    <property type="interactions" value="31"/>
</dbReference>
<dbReference type="Proteomes" id="UP000594260">
    <property type="component" value="Unplaced"/>
</dbReference>
<dbReference type="InParanoid" id="A0A7M7IXR5"/>
<evidence type="ECO:0000313" key="2">
    <source>
        <dbReference type="Proteomes" id="UP000594260"/>
    </source>
</evidence>
<accession>A0A7M7IXR5</accession>
<evidence type="ECO:0000313" key="1">
    <source>
        <dbReference type="EnsemblMetazoa" id="XP_022643670"/>
    </source>
</evidence>
<dbReference type="InterPro" id="IPR018790">
    <property type="entry name" value="DUF2358"/>
</dbReference>